<accession>A0A7N0TT40</accession>
<dbReference type="Proteomes" id="UP000594263">
    <property type="component" value="Unplaced"/>
</dbReference>
<feature type="domain" description="N-end rule aminoacyl transferase C-terminal" evidence="8">
    <location>
        <begin position="333"/>
        <end position="475"/>
    </location>
</feature>
<comment type="function">
    <text evidence="5">Involved in the post-translational conjugation of arginine to the N-terminal aspartate or glutamate of a protein. This arginylation is required for degradation of the protein via the ubiquitin pathway.</text>
</comment>
<dbReference type="PANTHER" id="PTHR21367:SF1">
    <property type="entry name" value="ARGINYL-TRNA--PROTEIN TRANSFERASE 1"/>
    <property type="match status" value="1"/>
</dbReference>
<dbReference type="InterPro" id="IPR017137">
    <property type="entry name" value="Arg-tRNA-P_Trfase_1_euk"/>
</dbReference>
<reference evidence="9" key="1">
    <citation type="submission" date="2021-01" db="UniProtKB">
        <authorList>
            <consortium name="EnsemblPlants"/>
        </authorList>
    </citation>
    <scope>IDENTIFICATION</scope>
</reference>
<keyword evidence="2 5" id="KW-0808">Transferase</keyword>
<organism evidence="9 10">
    <name type="scientific">Kalanchoe fedtschenkoi</name>
    <name type="common">Lavender scallops</name>
    <name type="synonym">South American air plant</name>
    <dbReference type="NCBI Taxonomy" id="63787"/>
    <lineage>
        <taxon>Eukaryota</taxon>
        <taxon>Viridiplantae</taxon>
        <taxon>Streptophyta</taxon>
        <taxon>Embryophyta</taxon>
        <taxon>Tracheophyta</taxon>
        <taxon>Spermatophyta</taxon>
        <taxon>Magnoliopsida</taxon>
        <taxon>eudicotyledons</taxon>
        <taxon>Gunneridae</taxon>
        <taxon>Pentapetalae</taxon>
        <taxon>Saxifragales</taxon>
        <taxon>Crassulaceae</taxon>
        <taxon>Kalanchoe</taxon>
    </lineage>
</organism>
<dbReference type="InterPro" id="IPR007471">
    <property type="entry name" value="N-end_Aminoacyl_Trfase_N"/>
</dbReference>
<evidence type="ECO:0000259" key="7">
    <source>
        <dbReference type="Pfam" id="PF04376"/>
    </source>
</evidence>
<dbReference type="Pfam" id="PF04377">
    <property type="entry name" value="ATE_C"/>
    <property type="match status" value="1"/>
</dbReference>
<dbReference type="Gramene" id="Kaladp0045s0211.1.v1.1">
    <property type="protein sequence ID" value="Kaladp0045s0211.1.v1.1"/>
    <property type="gene ID" value="Kaladp0045s0211.v1.1"/>
</dbReference>
<dbReference type="SUPFAM" id="SSF55729">
    <property type="entry name" value="Acyl-CoA N-acyltransferases (Nat)"/>
    <property type="match status" value="1"/>
</dbReference>
<feature type="region of interest" description="Disordered" evidence="6">
    <location>
        <begin position="112"/>
        <end position="138"/>
    </location>
</feature>
<evidence type="ECO:0000256" key="5">
    <source>
        <dbReference type="PIRNR" id="PIRNR037207"/>
    </source>
</evidence>
<proteinExistence type="inferred from homology"/>
<dbReference type="PANTHER" id="PTHR21367">
    <property type="entry name" value="ARGININE-TRNA-PROTEIN TRANSFERASE 1"/>
    <property type="match status" value="1"/>
</dbReference>
<dbReference type="OMA" id="SDRMVYS"/>
<keyword evidence="10" id="KW-1185">Reference proteome</keyword>
<dbReference type="InterPro" id="IPR030700">
    <property type="entry name" value="N-end_Aminoacyl_Trfase"/>
</dbReference>
<keyword evidence="3 5" id="KW-0833">Ubl conjugation pathway</keyword>
<feature type="compositionally biased region" description="Polar residues" evidence="6">
    <location>
        <begin position="125"/>
        <end position="138"/>
    </location>
</feature>
<dbReference type="Pfam" id="PF04376">
    <property type="entry name" value="ATE_N"/>
    <property type="match status" value="1"/>
</dbReference>
<dbReference type="EC" id="2.3.2.8" evidence="5"/>
<dbReference type="GO" id="GO:0004057">
    <property type="term" value="F:arginyl-tRNA--protein transferase activity"/>
    <property type="evidence" value="ECO:0007669"/>
    <property type="project" value="UniProtKB-EC"/>
</dbReference>
<evidence type="ECO:0000256" key="1">
    <source>
        <dbReference type="ARBA" id="ARBA00009991"/>
    </source>
</evidence>
<name>A0A7N0TT40_KALFE</name>
<dbReference type="EnsemblPlants" id="Kaladp0045s0211.1.v1.1">
    <property type="protein sequence ID" value="Kaladp0045s0211.1.v1.1"/>
    <property type="gene ID" value="Kaladp0045s0211.v1.1"/>
</dbReference>
<evidence type="ECO:0000313" key="9">
    <source>
        <dbReference type="EnsemblPlants" id="Kaladp0045s0211.1.v1.1"/>
    </source>
</evidence>
<dbReference type="InterPro" id="IPR007472">
    <property type="entry name" value="N-end_Aminoacyl_Trfase_C"/>
</dbReference>
<sequence>MRSERGSSSGSSVREESVVVDWGRRKSTCGYCKSGARTSISHGLWAHSLTVNDYQDLLDRGWRRSGSFLYKPEMESTCCPSYTIRLNAMNFRPSKEQLRVSRRMQRFLDGKMDEKKSSGPLHEPTTIQGSSSFMSNEPKSAIEPLDCKYEGENEEDKILFDLSEGIDQAISACSNCGTLPQDIHLPKASVKKVPLIKRKLYVEGCEELVYTSNVSFQIAAAIQRARSTVERAGEGNSAASDEFSPNQIAEKLSSSLVGVLKDSGLSIRACNGHINMYAAKKSTNLNGVNLNLPHYEDTSNCEQKRAPLKVVTAESHQKRRLEIRLKRTSFDAEEYALYRKYQIKVHNDTPEHVTANSYKSFLVETPLVPVQPTVDGTVPPCGFGSFHQQYVIDGHLVAVGVIDILPKCLSSKYLFWDPDFAFLSLGKYSALQEINWVKENQAHCSSLQYYYLGYYIHSCSKMRYKARYYPSELLCPLRYQWVPFKIAKPHLDKKPYVVLSDIRTIENGDAAQPSDFDYDGELQHDAFVQEDSNDVFVDGGDHKMEEADSGSSDDELAPETNELIEVGDVSDILIGLKDSRVRFKELRGAFGVDERQYMECQLKRFKRVVGDEVAERMVYSMG</sequence>
<dbReference type="AlphaFoldDB" id="A0A7N0TT40"/>
<evidence type="ECO:0000256" key="4">
    <source>
        <dbReference type="ARBA" id="ARBA00023315"/>
    </source>
</evidence>
<evidence type="ECO:0000256" key="3">
    <source>
        <dbReference type="ARBA" id="ARBA00022786"/>
    </source>
</evidence>
<comment type="similarity">
    <text evidence="1 5">Belongs to the R-transferase family.</text>
</comment>
<protein>
    <recommendedName>
        <fullName evidence="5">Arginyl-tRNA--protein transferase</fullName>
        <ecNumber evidence="5">2.3.2.8</ecNumber>
    </recommendedName>
</protein>
<comment type="catalytic activity">
    <reaction evidence="5">
        <text>an N-terminal L-alpha-aminoacyl-[protein] + L-arginyl-tRNA(Arg) = an N-terminal L-arginyl-L-aminoacyl-[protein] + tRNA(Arg) + H(+)</text>
        <dbReference type="Rhea" id="RHEA:10208"/>
        <dbReference type="Rhea" id="RHEA-COMP:9658"/>
        <dbReference type="Rhea" id="RHEA-COMP:9673"/>
        <dbReference type="Rhea" id="RHEA-COMP:10636"/>
        <dbReference type="Rhea" id="RHEA-COMP:10638"/>
        <dbReference type="ChEBI" id="CHEBI:15378"/>
        <dbReference type="ChEBI" id="CHEBI:78442"/>
        <dbReference type="ChEBI" id="CHEBI:78513"/>
        <dbReference type="ChEBI" id="CHEBI:78597"/>
        <dbReference type="ChEBI" id="CHEBI:83562"/>
        <dbReference type="EC" id="2.3.2.8"/>
    </reaction>
</comment>
<evidence type="ECO:0000313" key="10">
    <source>
        <dbReference type="Proteomes" id="UP000594263"/>
    </source>
</evidence>
<evidence type="ECO:0000256" key="2">
    <source>
        <dbReference type="ARBA" id="ARBA00022679"/>
    </source>
</evidence>
<evidence type="ECO:0000256" key="6">
    <source>
        <dbReference type="SAM" id="MobiDB-lite"/>
    </source>
</evidence>
<dbReference type="PIRSF" id="PIRSF037207">
    <property type="entry name" value="ATE1_euk"/>
    <property type="match status" value="1"/>
</dbReference>
<feature type="domain" description="N-end aminoacyl transferase N-terminal" evidence="7">
    <location>
        <begin position="27"/>
        <end position="97"/>
    </location>
</feature>
<keyword evidence="4 5" id="KW-0012">Acyltransferase</keyword>
<dbReference type="GO" id="GO:0005737">
    <property type="term" value="C:cytoplasm"/>
    <property type="evidence" value="ECO:0007669"/>
    <property type="project" value="TreeGrafter"/>
</dbReference>
<dbReference type="InterPro" id="IPR016181">
    <property type="entry name" value="Acyl_CoA_acyltransferase"/>
</dbReference>
<evidence type="ECO:0000259" key="8">
    <source>
        <dbReference type="Pfam" id="PF04377"/>
    </source>
</evidence>